<feature type="transmembrane region" description="Helical" evidence="2">
    <location>
        <begin position="9"/>
        <end position="28"/>
    </location>
</feature>
<accession>A0A0F9R595</accession>
<evidence type="ECO:0000256" key="1">
    <source>
        <dbReference type="SAM" id="Coils"/>
    </source>
</evidence>
<keyword evidence="2" id="KW-0812">Transmembrane</keyword>
<comment type="caution">
    <text evidence="3">The sequence shown here is derived from an EMBL/GenBank/DDBJ whole genome shotgun (WGS) entry which is preliminary data.</text>
</comment>
<name>A0A0F9R595_9ZZZZ</name>
<reference evidence="3" key="1">
    <citation type="journal article" date="2015" name="Nature">
        <title>Complex archaea that bridge the gap between prokaryotes and eukaryotes.</title>
        <authorList>
            <person name="Spang A."/>
            <person name="Saw J.H."/>
            <person name="Jorgensen S.L."/>
            <person name="Zaremba-Niedzwiedzka K."/>
            <person name="Martijn J."/>
            <person name="Lind A.E."/>
            <person name="van Eijk R."/>
            <person name="Schleper C."/>
            <person name="Guy L."/>
            <person name="Ettema T.J."/>
        </authorList>
    </citation>
    <scope>NUCLEOTIDE SEQUENCE</scope>
</reference>
<sequence>MNQKKFRQVFIILWALLLIFNTIISLWNPNFLNLILTGFTSGFLIHMIISYPLLNSSERYINLLNRIIKKLSEEVDESNSKRRKK</sequence>
<evidence type="ECO:0000313" key="3">
    <source>
        <dbReference type="EMBL" id="KKN12613.1"/>
    </source>
</evidence>
<feature type="coiled-coil region" evidence="1">
    <location>
        <begin position="54"/>
        <end position="81"/>
    </location>
</feature>
<keyword evidence="2" id="KW-1133">Transmembrane helix</keyword>
<keyword evidence="1" id="KW-0175">Coiled coil</keyword>
<protein>
    <submittedName>
        <fullName evidence="3">Uncharacterized protein</fullName>
    </submittedName>
</protein>
<evidence type="ECO:0000256" key="2">
    <source>
        <dbReference type="SAM" id="Phobius"/>
    </source>
</evidence>
<gene>
    <name evidence="3" type="ORF">LCGC14_1014810</name>
</gene>
<organism evidence="3">
    <name type="scientific">marine sediment metagenome</name>
    <dbReference type="NCBI Taxonomy" id="412755"/>
    <lineage>
        <taxon>unclassified sequences</taxon>
        <taxon>metagenomes</taxon>
        <taxon>ecological metagenomes</taxon>
    </lineage>
</organism>
<dbReference type="EMBL" id="LAZR01004014">
    <property type="protein sequence ID" value="KKN12613.1"/>
    <property type="molecule type" value="Genomic_DNA"/>
</dbReference>
<dbReference type="AlphaFoldDB" id="A0A0F9R595"/>
<keyword evidence="2" id="KW-0472">Membrane</keyword>
<feature type="transmembrane region" description="Helical" evidence="2">
    <location>
        <begin position="34"/>
        <end position="54"/>
    </location>
</feature>
<proteinExistence type="predicted"/>